<dbReference type="InterPro" id="IPR012337">
    <property type="entry name" value="RNaseH-like_sf"/>
</dbReference>
<dbReference type="InterPro" id="IPR050240">
    <property type="entry name" value="DNA_pol_type-B"/>
</dbReference>
<feature type="domain" description="DNA-directed DNA polymerase family B multifunctional" evidence="9">
    <location>
        <begin position="305"/>
        <end position="361"/>
    </location>
</feature>
<evidence type="ECO:0000259" key="9">
    <source>
        <dbReference type="Pfam" id="PF00136"/>
    </source>
</evidence>
<evidence type="ECO:0000256" key="4">
    <source>
        <dbReference type="ARBA" id="ARBA00022932"/>
    </source>
</evidence>
<dbReference type="Gene3D" id="3.90.1600.10">
    <property type="entry name" value="Palm domain of DNA polymerase"/>
    <property type="match status" value="1"/>
</dbReference>
<dbReference type="Gene3D" id="3.30.420.10">
    <property type="entry name" value="Ribonuclease H-like superfamily/Ribonuclease H"/>
    <property type="match status" value="1"/>
</dbReference>
<dbReference type="GO" id="GO:0000166">
    <property type="term" value="F:nucleotide binding"/>
    <property type="evidence" value="ECO:0007669"/>
    <property type="project" value="InterPro"/>
</dbReference>
<dbReference type="PROSITE" id="PS00116">
    <property type="entry name" value="DNA_POLYMERASE_B"/>
    <property type="match status" value="1"/>
</dbReference>
<comment type="catalytic activity">
    <reaction evidence="7 8">
        <text>DNA(n) + a 2'-deoxyribonucleoside 5'-triphosphate = DNA(n+1) + diphosphate</text>
        <dbReference type="Rhea" id="RHEA:22508"/>
        <dbReference type="Rhea" id="RHEA-COMP:17339"/>
        <dbReference type="Rhea" id="RHEA-COMP:17340"/>
        <dbReference type="ChEBI" id="CHEBI:33019"/>
        <dbReference type="ChEBI" id="CHEBI:61560"/>
        <dbReference type="ChEBI" id="CHEBI:173112"/>
        <dbReference type="EC" id="2.7.7.7"/>
    </reaction>
</comment>
<dbReference type="PANTHER" id="PTHR10322:SF23">
    <property type="entry name" value="DNA POLYMERASE DELTA CATALYTIC SUBUNIT"/>
    <property type="match status" value="1"/>
</dbReference>
<dbReference type="PANTHER" id="PTHR10322">
    <property type="entry name" value="DNA POLYMERASE CATALYTIC SUBUNIT"/>
    <property type="match status" value="1"/>
</dbReference>
<dbReference type="InterPro" id="IPR006172">
    <property type="entry name" value="DNA-dir_DNA_pol_B"/>
</dbReference>
<dbReference type="Gene3D" id="1.10.132.60">
    <property type="entry name" value="DNA polymerase family B, C-terminal domain"/>
    <property type="match status" value="1"/>
</dbReference>
<dbReference type="InterPro" id="IPR036397">
    <property type="entry name" value="RNaseH_sf"/>
</dbReference>
<keyword evidence="4 8" id="KW-0239">DNA-directed DNA polymerase</keyword>
<organism evidence="10">
    <name type="scientific">uncultured archaeal virus</name>
    <dbReference type="NCBI Taxonomy" id="1960247"/>
    <lineage>
        <taxon>Viruses</taxon>
        <taxon>environmental samples</taxon>
    </lineage>
</organism>
<sequence length="670" mass="79468">MIKVVGRSKYTIWNDKLYIEDLTTRYEVPEEYRPYFFIKEKDLRMLEDYDDIRIEDGGLKTLQGEPVFKVSVRFPPTVEIIRRDLERRGIEIYEADIPYIQRMLIDKVIEVNYTMDNVCYIDIELDDSKGFPNKAGEFKILSIACEGTNPKWFYHGDYETERDMLIDFYNYICENKKTVFVGWNINFDYQHLLARFDRLDLKSYWGRCVDTIDLYDLYSDEVKDTKLSRYTLEEVAIFEEIPHKIERDKPFHQMSREELEEYNRRDAQILAEIEEKYGFVEQKLELANEVNWFIDILTPLRFGEALILRRLRELGYVAPTRYEIPEKSYKGGYVKEPKAGVFEKIVVFDINSLYPNIIVHNKIDVANLKGECLPHIVEYYLEKRQELKRLLKETGDKKYDVKQKAVKVVSNSLYGLFGQKYFRFYDVEKAGTVTRIGRETIQGLERFMKDLGYTVLYADTDSVFIQVEDLSIVPELESLINVYLAPYTAKVDYIFEKVLFFGTEKRAAKKRYYGITTEGKEIIRGIELRRRDWCGLTKKVLHDALRSVFSGITKEQFILKKADYKRRLYRGEFDQDLIITKSVKDLNDYKVNQPHVKALRKALAQGYPNTGKISYIIVRGGDVEPVIESLKHKPDYRWYWKHQILPVLERVEKAVWVKKGKQQHLNMYYK</sequence>
<dbReference type="Gene3D" id="3.30.342.10">
    <property type="entry name" value="DNA Polymerase, chain B, domain 1"/>
    <property type="match status" value="1"/>
</dbReference>
<evidence type="ECO:0000256" key="8">
    <source>
        <dbReference type="RuleBase" id="RU000442"/>
    </source>
</evidence>
<feature type="domain" description="DNA-directed DNA polymerase family B multifunctional" evidence="9">
    <location>
        <begin position="372"/>
        <end position="636"/>
    </location>
</feature>
<dbReference type="Pfam" id="PF00136">
    <property type="entry name" value="DNA_pol_B"/>
    <property type="match status" value="2"/>
</dbReference>
<dbReference type="EMBL" id="KY229235">
    <property type="protein sequence ID" value="AQQ75478.1"/>
    <property type="molecule type" value="Genomic_DNA"/>
</dbReference>
<gene>
    <name evidence="10" type="ORF">JDFR1000234_03</name>
</gene>
<proteinExistence type="inferred from homology"/>
<dbReference type="SUPFAM" id="SSF56672">
    <property type="entry name" value="DNA/RNA polymerases"/>
    <property type="match status" value="1"/>
</dbReference>
<accession>A0A1S5Y2Z1</accession>
<dbReference type="InterPro" id="IPR006134">
    <property type="entry name" value="DNA-dir_DNA_pol_B_multi_dom"/>
</dbReference>
<keyword evidence="5" id="KW-1194">Viral DNA replication</keyword>
<dbReference type="GO" id="GO:0003677">
    <property type="term" value="F:DNA binding"/>
    <property type="evidence" value="ECO:0007669"/>
    <property type="project" value="UniProtKB-KW"/>
</dbReference>
<keyword evidence="6 8" id="KW-0238">DNA-binding</keyword>
<keyword evidence="8" id="KW-0235">DNA replication</keyword>
<evidence type="ECO:0000256" key="3">
    <source>
        <dbReference type="ARBA" id="ARBA00022695"/>
    </source>
</evidence>
<protein>
    <recommendedName>
        <fullName evidence="8">DNA polymerase</fullName>
        <ecNumber evidence="8">2.7.7.7</ecNumber>
    </recommendedName>
</protein>
<dbReference type="SUPFAM" id="SSF53098">
    <property type="entry name" value="Ribonuclease H-like"/>
    <property type="match status" value="1"/>
</dbReference>
<dbReference type="InterPro" id="IPR023211">
    <property type="entry name" value="DNA_pol_palm_dom_sf"/>
</dbReference>
<dbReference type="GO" id="GO:0006261">
    <property type="term" value="P:DNA-templated DNA replication"/>
    <property type="evidence" value="ECO:0007669"/>
    <property type="project" value="TreeGrafter"/>
</dbReference>
<evidence type="ECO:0000256" key="5">
    <source>
        <dbReference type="ARBA" id="ARBA00023109"/>
    </source>
</evidence>
<dbReference type="InterPro" id="IPR017964">
    <property type="entry name" value="DNA-dir_DNA_pol_B_CS"/>
</dbReference>
<reference evidence="10" key="1">
    <citation type="journal article" date="2017" name="MBio">
        <title>Viruses in the Oceanic Basement.</title>
        <authorList>
            <person name="Nigro O.D."/>
            <person name="Jungbluth S.P."/>
            <person name="Steward G.F."/>
            <person name="Rappe M.S."/>
        </authorList>
    </citation>
    <scope>NUCLEOTIDE SEQUENCE</scope>
    <source>
        <strain evidence="10">JdFR1000234</strain>
    </source>
</reference>
<keyword evidence="2 8" id="KW-0808">Transferase</keyword>
<evidence type="ECO:0000256" key="6">
    <source>
        <dbReference type="ARBA" id="ARBA00023125"/>
    </source>
</evidence>
<dbReference type="InterPro" id="IPR043502">
    <property type="entry name" value="DNA/RNA_pol_sf"/>
</dbReference>
<dbReference type="InterPro" id="IPR042087">
    <property type="entry name" value="DNA_pol_B_thumb"/>
</dbReference>
<dbReference type="GO" id="GO:0039693">
    <property type="term" value="P:viral DNA genome replication"/>
    <property type="evidence" value="ECO:0007669"/>
    <property type="project" value="UniProtKB-KW"/>
</dbReference>
<evidence type="ECO:0000256" key="7">
    <source>
        <dbReference type="ARBA" id="ARBA00049244"/>
    </source>
</evidence>
<dbReference type="GO" id="GO:0003887">
    <property type="term" value="F:DNA-directed DNA polymerase activity"/>
    <property type="evidence" value="ECO:0007669"/>
    <property type="project" value="UniProtKB-KW"/>
</dbReference>
<name>A0A1S5Y2Z1_9VIRU</name>
<comment type="similarity">
    <text evidence="1 8">Belongs to the DNA polymerase type-B family.</text>
</comment>
<keyword evidence="3 8" id="KW-0548">Nucleotidyltransferase</keyword>
<dbReference type="SMART" id="SM00486">
    <property type="entry name" value="POLBc"/>
    <property type="match status" value="1"/>
</dbReference>
<evidence type="ECO:0000256" key="1">
    <source>
        <dbReference type="ARBA" id="ARBA00005755"/>
    </source>
</evidence>
<dbReference type="EC" id="2.7.7.7" evidence="8"/>
<evidence type="ECO:0000313" key="10">
    <source>
        <dbReference type="EMBL" id="AQQ75478.1"/>
    </source>
</evidence>
<evidence type="ECO:0000256" key="2">
    <source>
        <dbReference type="ARBA" id="ARBA00022679"/>
    </source>
</evidence>